<feature type="transmembrane region" description="Helical" evidence="1">
    <location>
        <begin position="45"/>
        <end position="62"/>
    </location>
</feature>
<evidence type="ECO:0008006" key="4">
    <source>
        <dbReference type="Google" id="ProtNLM"/>
    </source>
</evidence>
<organism evidence="2 3">
    <name type="scientific">Flavobacterium polysaccharolyticum</name>
    <dbReference type="NCBI Taxonomy" id="3133148"/>
    <lineage>
        <taxon>Bacteria</taxon>
        <taxon>Pseudomonadati</taxon>
        <taxon>Bacteroidota</taxon>
        <taxon>Flavobacteriia</taxon>
        <taxon>Flavobacteriales</taxon>
        <taxon>Flavobacteriaceae</taxon>
        <taxon>Flavobacterium</taxon>
    </lineage>
</organism>
<sequence>MNTQSPNNQEEQEIDLVQISKKISAFFEGISVSIFRGIQFIVNNLKIILLLVVIGFGVGLFLDKTQKQFNNEIIVKPNFESVDYLYSKIDLIQSKIQTNDTAFFKAIGIANSPRINKITIEPIIDVFKFVNNNEQNLEVLKLITANSDLKSIVNEKTTVKNYPFYSIVFTTNGILKDEKTANALLNYINTSSYYSRIQKIQLTNIAQRIKENNQLVAQIDAVLNKFSNTQTGYQKSDKLVYYNENTQLNDIIKTKDGLLRENANLKLELITSDKIVKENSVVINVLKKEAIEGKLKFILPILFVALFVFFVLAKSFYKKQKALLS</sequence>
<dbReference type="RefSeq" id="WP_342692607.1">
    <property type="nucleotide sequence ID" value="NZ_JBCGDP010000015.1"/>
</dbReference>
<evidence type="ECO:0000313" key="2">
    <source>
        <dbReference type="EMBL" id="MEM0577734.1"/>
    </source>
</evidence>
<keyword evidence="1" id="KW-0812">Transmembrane</keyword>
<keyword evidence="1" id="KW-0472">Membrane</keyword>
<accession>A0ABU9NR70</accession>
<dbReference type="Proteomes" id="UP001468798">
    <property type="component" value="Unassembled WGS sequence"/>
</dbReference>
<evidence type="ECO:0000313" key="3">
    <source>
        <dbReference type="Proteomes" id="UP001468798"/>
    </source>
</evidence>
<gene>
    <name evidence="2" type="ORF">WFZ86_14600</name>
</gene>
<name>A0ABU9NR70_9FLAO</name>
<feature type="transmembrane region" description="Helical" evidence="1">
    <location>
        <begin position="297"/>
        <end position="317"/>
    </location>
</feature>
<keyword evidence="1" id="KW-1133">Transmembrane helix</keyword>
<comment type="caution">
    <text evidence="2">The sequence shown here is derived from an EMBL/GenBank/DDBJ whole genome shotgun (WGS) entry which is preliminary data.</text>
</comment>
<dbReference type="EMBL" id="JBCGDP010000015">
    <property type="protein sequence ID" value="MEM0577734.1"/>
    <property type="molecule type" value="Genomic_DNA"/>
</dbReference>
<proteinExistence type="predicted"/>
<keyword evidence="3" id="KW-1185">Reference proteome</keyword>
<evidence type="ECO:0000256" key="1">
    <source>
        <dbReference type="SAM" id="Phobius"/>
    </source>
</evidence>
<reference evidence="2 3" key="1">
    <citation type="submission" date="2024-03" db="EMBL/GenBank/DDBJ databases">
        <title>Two novel species of the genus Flavobacterium exhibiting potentially degradation of complex polysaccharides.</title>
        <authorList>
            <person name="Lian X."/>
        </authorList>
    </citation>
    <scope>NUCLEOTIDE SEQUENCE [LARGE SCALE GENOMIC DNA]</scope>
    <source>
        <strain evidence="2 3">N6</strain>
    </source>
</reference>
<protein>
    <recommendedName>
        <fullName evidence="4">Chain length determinant protein</fullName>
    </recommendedName>
</protein>